<sequence>MALAAIKRVERQSSSQTKIEHNSSIIAYIIAKTFLITLDDLQEQSASVTNENQTNSDSNYGCKQNMIRSNTESESIRMATSINMKKADETSIVQPKRSESNSLCIEETQNQVVVTNLKRKASTAPLATILKKIYNKKADALSRLEMAGDYQIRTKCLTTALQQLDLTLQKDMKTLLQARENSGPSKAHSSLLGTVLASITRDSVTVKKESIKIIVSKKKAKNGGREIVTRSRFDKTTFPVQMDRQYRQTKEISRLQNKALEICCDIKQDKHVLKKEYGTNIIRHFLMIETKKTKLTLQQVNMLTDRTLGSVIVDEYYNNFDHSLEIDVVINQSMPATLNNQQNIYL</sequence>
<protein>
    <submittedName>
        <fullName evidence="1">Uncharacterized protein</fullName>
    </submittedName>
</protein>
<reference evidence="1 2" key="1">
    <citation type="submission" date="2019-03" db="EMBL/GenBank/DDBJ databases">
        <title>Single cell metagenomics reveals metabolic interactions within the superorganism composed of flagellate Streblomastix strix and complex community of Bacteroidetes bacteria on its surface.</title>
        <authorList>
            <person name="Treitli S.C."/>
            <person name="Kolisko M."/>
            <person name="Husnik F."/>
            <person name="Keeling P."/>
            <person name="Hampl V."/>
        </authorList>
    </citation>
    <scope>NUCLEOTIDE SEQUENCE [LARGE SCALE GENOMIC DNA]</scope>
    <source>
        <strain evidence="1">ST1C</strain>
    </source>
</reference>
<dbReference type="EMBL" id="SNRW01000808">
    <property type="protein sequence ID" value="KAA6399158.1"/>
    <property type="molecule type" value="Genomic_DNA"/>
</dbReference>
<accession>A0A5J4WVX1</accession>
<dbReference type="Proteomes" id="UP000324800">
    <property type="component" value="Unassembled WGS sequence"/>
</dbReference>
<dbReference type="AlphaFoldDB" id="A0A5J4WVX1"/>
<name>A0A5J4WVX1_9EUKA</name>
<evidence type="ECO:0000313" key="1">
    <source>
        <dbReference type="EMBL" id="KAA6399158.1"/>
    </source>
</evidence>
<organism evidence="1 2">
    <name type="scientific">Streblomastix strix</name>
    <dbReference type="NCBI Taxonomy" id="222440"/>
    <lineage>
        <taxon>Eukaryota</taxon>
        <taxon>Metamonada</taxon>
        <taxon>Preaxostyla</taxon>
        <taxon>Oxymonadida</taxon>
        <taxon>Streblomastigidae</taxon>
        <taxon>Streblomastix</taxon>
    </lineage>
</organism>
<dbReference type="OrthoDB" id="10064489at2759"/>
<comment type="caution">
    <text evidence="1">The sequence shown here is derived from an EMBL/GenBank/DDBJ whole genome shotgun (WGS) entry which is preliminary data.</text>
</comment>
<gene>
    <name evidence="1" type="ORF">EZS28_005313</name>
</gene>
<proteinExistence type="predicted"/>
<evidence type="ECO:0000313" key="2">
    <source>
        <dbReference type="Proteomes" id="UP000324800"/>
    </source>
</evidence>